<dbReference type="AlphaFoldDB" id="X1HNC7"/>
<comment type="caution">
    <text evidence="1">The sequence shown here is derived from an EMBL/GenBank/DDBJ whole genome shotgun (WGS) entry which is preliminary data.</text>
</comment>
<sequence>MKVIRYSEISIDAIKSNMIAQNKTFVIEKKSGNRSILMNGSRFTSQQKKPYMKKVNSRTGRSVIGNVRKCVNNYIRSNNFDIPAVELIYPPTASHKDRFKALSVDHEFYYVDLKHCYWRIAHLMGILPINLYNNYKDNGEHKLTRNIALSTLTTQPTREYYINGSLVNTITSANDHYQIIYKNIRYTAYNTMGLIAEKLDTLTLGYQIDGIYVLKDGLDQVRRILKNKNFLYRVINCVKIDNKQFACDDEIKDFR</sequence>
<gene>
    <name evidence="1" type="ORF">S03H2_36769</name>
</gene>
<accession>X1HNC7</accession>
<evidence type="ECO:0000313" key="1">
    <source>
        <dbReference type="EMBL" id="GAH58520.1"/>
    </source>
</evidence>
<name>X1HNC7_9ZZZZ</name>
<organism evidence="1">
    <name type="scientific">marine sediment metagenome</name>
    <dbReference type="NCBI Taxonomy" id="412755"/>
    <lineage>
        <taxon>unclassified sequences</taxon>
        <taxon>metagenomes</taxon>
        <taxon>ecological metagenomes</taxon>
    </lineage>
</organism>
<reference evidence="1" key="1">
    <citation type="journal article" date="2014" name="Front. Microbiol.">
        <title>High frequency of phylogenetically diverse reductive dehalogenase-homologous genes in deep subseafloor sedimentary metagenomes.</title>
        <authorList>
            <person name="Kawai M."/>
            <person name="Futagami T."/>
            <person name="Toyoda A."/>
            <person name="Takaki Y."/>
            <person name="Nishi S."/>
            <person name="Hori S."/>
            <person name="Arai W."/>
            <person name="Tsubouchi T."/>
            <person name="Morono Y."/>
            <person name="Uchiyama I."/>
            <person name="Ito T."/>
            <person name="Fujiyama A."/>
            <person name="Inagaki F."/>
            <person name="Takami H."/>
        </authorList>
    </citation>
    <scope>NUCLEOTIDE SEQUENCE</scope>
    <source>
        <strain evidence="1">Expedition CK06-06</strain>
    </source>
</reference>
<proteinExistence type="predicted"/>
<protein>
    <submittedName>
        <fullName evidence="1">Uncharacterized protein</fullName>
    </submittedName>
</protein>
<dbReference type="EMBL" id="BARU01022585">
    <property type="protein sequence ID" value="GAH58520.1"/>
    <property type="molecule type" value="Genomic_DNA"/>
</dbReference>